<evidence type="ECO:0000313" key="8">
    <source>
        <dbReference type="EMBL" id="VFJ86470.1"/>
    </source>
</evidence>
<keyword evidence="4 7" id="KW-1133">Transmembrane helix</keyword>
<comment type="function">
    <text evidence="7">Na(+)/H(+) antiporter that extrudes sodium in exchange for external protons.</text>
</comment>
<keyword evidence="7" id="KW-0406">Ion transport</keyword>
<evidence type="ECO:0000256" key="3">
    <source>
        <dbReference type="ARBA" id="ARBA00022692"/>
    </source>
</evidence>
<dbReference type="NCBIfam" id="TIGR00773">
    <property type="entry name" value="NhaA"/>
    <property type="match status" value="1"/>
</dbReference>
<dbReference type="InterPro" id="IPR004670">
    <property type="entry name" value="NhaA"/>
</dbReference>
<reference evidence="9" key="1">
    <citation type="submission" date="2019-02" db="EMBL/GenBank/DDBJ databases">
        <authorList>
            <person name="Gruber-Vodicka R. H."/>
            <person name="Seah K. B. B."/>
        </authorList>
    </citation>
    <scope>NUCLEOTIDE SEQUENCE</scope>
    <source>
        <strain evidence="9">BECK_M6</strain>
        <strain evidence="8">BECK_M7</strain>
    </source>
</reference>
<dbReference type="AlphaFoldDB" id="A0A450UA27"/>
<evidence type="ECO:0000256" key="7">
    <source>
        <dbReference type="HAMAP-Rule" id="MF_01844"/>
    </source>
</evidence>
<evidence type="ECO:0000256" key="6">
    <source>
        <dbReference type="ARBA" id="ARBA00023201"/>
    </source>
</evidence>
<evidence type="ECO:0000256" key="4">
    <source>
        <dbReference type="ARBA" id="ARBA00022989"/>
    </source>
</evidence>
<dbReference type="Gene3D" id="1.20.1530.10">
    <property type="entry name" value="Na+/H+ antiporter like domain"/>
    <property type="match status" value="1"/>
</dbReference>
<evidence type="ECO:0000256" key="1">
    <source>
        <dbReference type="ARBA" id="ARBA00004429"/>
    </source>
</evidence>
<dbReference type="NCBIfam" id="NF007111">
    <property type="entry name" value="PRK09560.1"/>
    <property type="match status" value="1"/>
</dbReference>
<feature type="transmembrane region" description="Helical" evidence="7">
    <location>
        <begin position="181"/>
        <end position="200"/>
    </location>
</feature>
<accession>A0A450UA27</accession>
<feature type="transmembrane region" description="Helical" evidence="7">
    <location>
        <begin position="126"/>
        <end position="145"/>
    </location>
</feature>
<keyword evidence="7" id="KW-0813">Transport</keyword>
<comment type="catalytic activity">
    <reaction evidence="7">
        <text>Na(+)(in) + 2 H(+)(out) = Na(+)(out) + 2 H(+)(in)</text>
        <dbReference type="Rhea" id="RHEA:29251"/>
        <dbReference type="ChEBI" id="CHEBI:15378"/>
        <dbReference type="ChEBI" id="CHEBI:29101"/>
    </reaction>
</comment>
<feature type="transmembrane region" description="Helical" evidence="7">
    <location>
        <begin position="91"/>
        <end position="114"/>
    </location>
</feature>
<dbReference type="PANTHER" id="PTHR30341:SF0">
    <property type="entry name" value="NA(+)_H(+) ANTIPORTER NHAA"/>
    <property type="match status" value="1"/>
</dbReference>
<feature type="transmembrane region" description="Helical" evidence="7">
    <location>
        <begin position="12"/>
        <end position="29"/>
    </location>
</feature>
<feature type="transmembrane region" description="Helical" evidence="7">
    <location>
        <begin position="207"/>
        <end position="236"/>
    </location>
</feature>
<feature type="transmembrane region" description="Helical" evidence="7">
    <location>
        <begin position="154"/>
        <end position="175"/>
    </location>
</feature>
<feature type="transmembrane region" description="Helical" evidence="7">
    <location>
        <begin position="372"/>
        <end position="391"/>
    </location>
</feature>
<dbReference type="InterPro" id="IPR023171">
    <property type="entry name" value="Na/H_antiporter_dom_sf"/>
</dbReference>
<name>A0A450UA27_9GAMM</name>
<comment type="subcellular location">
    <subcellularLocation>
        <location evidence="1">Cell inner membrane</location>
        <topology evidence="1">Multi-pass membrane protein</topology>
    </subcellularLocation>
    <subcellularLocation>
        <location evidence="7">Cell membrane</location>
        <topology evidence="7">Multi-pass membrane protein</topology>
    </subcellularLocation>
</comment>
<dbReference type="GO" id="GO:0006885">
    <property type="term" value="P:regulation of pH"/>
    <property type="evidence" value="ECO:0007669"/>
    <property type="project" value="UniProtKB-UniRule"/>
</dbReference>
<keyword evidence="7" id="KW-0915">Sodium</keyword>
<dbReference type="PANTHER" id="PTHR30341">
    <property type="entry name" value="SODIUM ION/PROTON ANTIPORTER NHAA-RELATED"/>
    <property type="match status" value="1"/>
</dbReference>
<evidence type="ECO:0000256" key="2">
    <source>
        <dbReference type="ARBA" id="ARBA00022475"/>
    </source>
</evidence>
<dbReference type="HAMAP" id="MF_01844">
    <property type="entry name" value="NhaA"/>
    <property type="match status" value="1"/>
</dbReference>
<feature type="transmembrane region" description="Helical" evidence="7">
    <location>
        <begin position="59"/>
        <end position="79"/>
    </location>
</feature>
<dbReference type="NCBIfam" id="NF007112">
    <property type="entry name" value="PRK09561.1"/>
    <property type="match status" value="1"/>
</dbReference>
<sequence>MRNKILSLMQNPATSGILIFIAAVAAMLVENSPLDKLYNELLNIPVSIQFGNLKIEKPLLLWINDGLMAVFFFTVGMELKREFLGGKLSKPANAMLPVIGAVGGIVAPAAIYALFNHADASALEGWAIPTATDIAFAVAVLTLLGKRVLPELKLFLLTLAIIDDLAAIVIIAMFYTTDLAIGSLVIALVAIMVLTAMNLSGVRSIPLYVLVGAVLWVAVLKSGVHATLAGVVVAMAVPLRGRAGEPSPLYQLEHDLHHLVVLGILPLFAFANAGVPLDGFSFDDLLQPIPLGIALGLVLGKQVGVYSFVWLGVKTGFAKKSEHVSWAQIYGVALLCGVGFTMSLFISSLAFEHSGTAIISGIPEAGSARLGILVGSFISGILGYLVLLLSYREPESTPVARRGRAVTKASSRRRLGY</sequence>
<keyword evidence="5 7" id="KW-0472">Membrane</keyword>
<dbReference type="GO" id="GO:0005886">
    <property type="term" value="C:plasma membrane"/>
    <property type="evidence" value="ECO:0007669"/>
    <property type="project" value="UniProtKB-SubCell"/>
</dbReference>
<dbReference type="EMBL" id="CAADFF010000003">
    <property type="protein sequence ID" value="VFJ86470.1"/>
    <property type="molecule type" value="Genomic_DNA"/>
</dbReference>
<dbReference type="EMBL" id="CAADFH010000006">
    <property type="protein sequence ID" value="VFJ88918.1"/>
    <property type="molecule type" value="Genomic_DNA"/>
</dbReference>
<organism evidence="9">
    <name type="scientific">Candidatus Kentrum sp. LFY</name>
    <dbReference type="NCBI Taxonomy" id="2126342"/>
    <lineage>
        <taxon>Bacteria</taxon>
        <taxon>Pseudomonadati</taxon>
        <taxon>Pseudomonadota</taxon>
        <taxon>Gammaproteobacteria</taxon>
        <taxon>Candidatus Kentrum</taxon>
    </lineage>
</organism>
<keyword evidence="6 7" id="KW-0739">Sodium transport</keyword>
<evidence type="ECO:0000256" key="5">
    <source>
        <dbReference type="ARBA" id="ARBA00023136"/>
    </source>
</evidence>
<evidence type="ECO:0000313" key="9">
    <source>
        <dbReference type="EMBL" id="VFJ88918.1"/>
    </source>
</evidence>
<feature type="transmembrane region" description="Helical" evidence="7">
    <location>
        <begin position="289"/>
        <end position="309"/>
    </location>
</feature>
<dbReference type="Pfam" id="PF06965">
    <property type="entry name" value="Na_H_antiport_1"/>
    <property type="match status" value="1"/>
</dbReference>
<feature type="transmembrane region" description="Helical" evidence="7">
    <location>
        <begin position="329"/>
        <end position="351"/>
    </location>
</feature>
<keyword evidence="3 7" id="KW-0812">Transmembrane</keyword>
<protein>
    <recommendedName>
        <fullName evidence="7">Na(+)/H(+) antiporter NhaA</fullName>
    </recommendedName>
    <alternativeName>
        <fullName evidence="7">Sodium/proton antiporter NhaA</fullName>
    </alternativeName>
</protein>
<comment type="similarity">
    <text evidence="7">Belongs to the NhaA Na(+)/H(+) (TC 2.A.33) antiporter family.</text>
</comment>
<keyword evidence="2 7" id="KW-1003">Cell membrane</keyword>
<gene>
    <name evidence="7" type="primary">nhaA</name>
    <name evidence="9" type="ORF">BECKLFY1418A_GA0070994_10065</name>
    <name evidence="8" type="ORF">BECKLFY1418B_GA0070995_100345</name>
</gene>
<proteinExistence type="inferred from homology"/>
<keyword evidence="7" id="KW-0050">Antiport</keyword>
<dbReference type="GO" id="GO:0015385">
    <property type="term" value="F:sodium:proton antiporter activity"/>
    <property type="evidence" value="ECO:0007669"/>
    <property type="project" value="UniProtKB-UniRule"/>
</dbReference>